<dbReference type="AlphaFoldDB" id="A0A8H7GWU4"/>
<evidence type="ECO:0000256" key="5">
    <source>
        <dbReference type="ARBA" id="ARBA00023295"/>
    </source>
</evidence>
<evidence type="ECO:0000313" key="7">
    <source>
        <dbReference type="EMBL" id="KAF8003994.1"/>
    </source>
</evidence>
<dbReference type="GO" id="GO:0004730">
    <property type="term" value="F:pseudouridylate synthase activity"/>
    <property type="evidence" value="ECO:0007669"/>
    <property type="project" value="InterPro"/>
</dbReference>
<dbReference type="PANTHER" id="PTHR42909:SF1">
    <property type="entry name" value="CARBOHYDRATE KINASE PFKB DOMAIN-CONTAINING PROTEIN"/>
    <property type="match status" value="1"/>
</dbReference>
<dbReference type="Gene3D" id="3.40.1190.20">
    <property type="match status" value="1"/>
</dbReference>
<comment type="caution">
    <text evidence="7">The sequence shown here is derived from an EMBL/GenBank/DDBJ whole genome shotgun (WGS) entry which is preliminary data.</text>
</comment>
<dbReference type="InterPro" id="IPR011611">
    <property type="entry name" value="PfkB_dom"/>
</dbReference>
<evidence type="ECO:0000256" key="4">
    <source>
        <dbReference type="ARBA" id="ARBA00023239"/>
    </source>
</evidence>
<dbReference type="PANTHER" id="PTHR42909">
    <property type="entry name" value="ZGC:136858"/>
    <property type="match status" value="1"/>
</dbReference>
<dbReference type="SUPFAM" id="SSF110581">
    <property type="entry name" value="Indigoidine synthase A-like"/>
    <property type="match status" value="1"/>
</dbReference>
<dbReference type="HAMAP" id="MF_01876">
    <property type="entry name" value="PsiMP_glycosidase"/>
    <property type="match status" value="1"/>
</dbReference>
<keyword evidence="8" id="KW-1185">Reference proteome</keyword>
<dbReference type="GO" id="GO:0016798">
    <property type="term" value="F:hydrolase activity, acting on glycosyl bonds"/>
    <property type="evidence" value="ECO:0007669"/>
    <property type="project" value="UniProtKB-KW"/>
</dbReference>
<keyword evidence="4" id="KW-0456">Lyase</keyword>
<keyword evidence="2" id="KW-0378">Hydrolase</keyword>
<dbReference type="SUPFAM" id="SSF53613">
    <property type="entry name" value="Ribokinase-like"/>
    <property type="match status" value="1"/>
</dbReference>
<sequence>MMKSPYLRPTVSFLRRFSTNQFPLKVSPEISQAIHENKPVVSLESTIITHGFPYPENLEMARAVELKIRENGCAPATCAFIKGVPYVGLEDRQIEQLAAKKGVNKVSRRDVGATMAQRLDGGTTIAGTMILSHLAGIDVFATGGLGGVHRDGHITMDVSADLTELSRTPVTVVCAGPKLILDIPRTMEFLETQGVFVGTYNDNGREKVDIPGFFCRSLGVKSPYTFSSWQEIALIVYNQNQVMGLSLGNLVCVPPPSESCLDSGMIESIISAANAEAAKKGIMGKELTPFLLLNIAAATKGKSVDCNRNFVINNAQAACEIAKQLCEMKSSGETNAPAAANLLFQPSTGLKQLKSKQDRGGDEVVSSTKPKDETTIVPSQPVFKDKVDTIILGLVALDTICTLQQKPLLGDSNPGSIAASLGGVGYNVSLAHKYGLQNQNLKNTYRFVSAVGDDLAGSTIINGLKDQDLDISGIKICQGSLTAQYNAVLDSEGSLVVACADMHIFESVGLMNHFSREIEKAQPRQIVVDCNLLPKALECVFAAAASLPLRPAVIVEPTSAPKLARLSQVNSSKLKVFPHNIVLLITPTAAELEQIHSSFAQREFFDDYDTWFPALDSLGIDAVFREKLTAFGLKFPAIKELLQKGTFQQAFQLLPYIPNILVKVGEHGCLLIKLSTNVGDYRSIPTTSRYVPTATLVSSGKVHEDDKNFGIVVEYYDVPEENKHLNVVNVTGAGDSFLGYLSAALVSNNWMGSGIESLEQEWGKWETIYKSQLASGKSLESPLAISEEISKIE</sequence>
<organism evidence="7 8">
    <name type="scientific">Metschnikowia pulcherrima</name>
    <dbReference type="NCBI Taxonomy" id="27326"/>
    <lineage>
        <taxon>Eukaryota</taxon>
        <taxon>Fungi</taxon>
        <taxon>Dikarya</taxon>
        <taxon>Ascomycota</taxon>
        <taxon>Saccharomycotina</taxon>
        <taxon>Pichiomycetes</taxon>
        <taxon>Metschnikowiaceae</taxon>
        <taxon>Metschnikowia</taxon>
    </lineage>
</organism>
<dbReference type="InterPro" id="IPR029056">
    <property type="entry name" value="Ribokinase-like"/>
</dbReference>
<dbReference type="GO" id="GO:0046872">
    <property type="term" value="F:metal ion binding"/>
    <property type="evidence" value="ECO:0007669"/>
    <property type="project" value="UniProtKB-KW"/>
</dbReference>
<evidence type="ECO:0000256" key="2">
    <source>
        <dbReference type="ARBA" id="ARBA00022801"/>
    </source>
</evidence>
<accession>A0A8H7GWU4</accession>
<keyword evidence="3" id="KW-0464">Manganese</keyword>
<dbReference type="Pfam" id="PF00294">
    <property type="entry name" value="PfkB"/>
    <property type="match status" value="1"/>
</dbReference>
<name>A0A8H7GWU4_9ASCO</name>
<dbReference type="OrthoDB" id="198885at2759"/>
<dbReference type="GO" id="GO:0005737">
    <property type="term" value="C:cytoplasm"/>
    <property type="evidence" value="ECO:0007669"/>
    <property type="project" value="TreeGrafter"/>
</dbReference>
<protein>
    <recommendedName>
        <fullName evidence="6">Carbohydrate kinase PfkB domain-containing protein</fullName>
    </recommendedName>
</protein>
<evidence type="ECO:0000256" key="3">
    <source>
        <dbReference type="ARBA" id="ARBA00023211"/>
    </source>
</evidence>
<evidence type="ECO:0000313" key="8">
    <source>
        <dbReference type="Proteomes" id="UP000649328"/>
    </source>
</evidence>
<dbReference type="Gene3D" id="3.40.1790.10">
    <property type="entry name" value="Indigoidine synthase domain"/>
    <property type="match status" value="1"/>
</dbReference>
<dbReference type="Pfam" id="PF04227">
    <property type="entry name" value="Indigoidine_A"/>
    <property type="match status" value="1"/>
</dbReference>
<dbReference type="Proteomes" id="UP000649328">
    <property type="component" value="Unassembled WGS sequence"/>
</dbReference>
<dbReference type="InterPro" id="IPR022830">
    <property type="entry name" value="Indigdn_synthA-like"/>
</dbReference>
<evidence type="ECO:0000259" key="6">
    <source>
        <dbReference type="Pfam" id="PF00294"/>
    </source>
</evidence>
<gene>
    <name evidence="7" type="ORF">HF325_001442</name>
</gene>
<evidence type="ECO:0000256" key="1">
    <source>
        <dbReference type="ARBA" id="ARBA00022723"/>
    </source>
</evidence>
<feature type="domain" description="Carbohydrate kinase PfkB" evidence="6">
    <location>
        <begin position="413"/>
        <end position="560"/>
    </location>
</feature>
<keyword evidence="1" id="KW-0479">Metal-binding</keyword>
<dbReference type="EMBL" id="JACBPP010000002">
    <property type="protein sequence ID" value="KAF8003994.1"/>
    <property type="molecule type" value="Genomic_DNA"/>
</dbReference>
<reference evidence="7" key="1">
    <citation type="submission" date="2020-10" db="EMBL/GenBank/DDBJ databases">
        <title>The Whole-Genome Sequence of Metschnikowia persimmonesis, a Novel Endophytic Yeast Species Isolated from Medicinal Plant Diospyros kaki Thumb.</title>
        <authorList>
            <person name="Rahmat E."/>
            <person name="Kang Y."/>
        </authorList>
    </citation>
    <scope>NUCLEOTIDE SEQUENCE</scope>
    <source>
        <strain evidence="7">KIOM G15050</strain>
    </source>
</reference>
<proteinExistence type="inferred from homology"/>
<keyword evidence="5" id="KW-0326">Glycosidase</keyword>
<dbReference type="InterPro" id="IPR007342">
    <property type="entry name" value="PsuG"/>
</dbReference>